<dbReference type="SUPFAM" id="SSF48264">
    <property type="entry name" value="Cytochrome P450"/>
    <property type="match status" value="1"/>
</dbReference>
<dbReference type="RefSeq" id="WP_189449017.1">
    <property type="nucleotide sequence ID" value="NZ_BMXY01000002.1"/>
</dbReference>
<accession>A0ABQ3C4R5</accession>
<evidence type="ECO:0000256" key="2">
    <source>
        <dbReference type="SAM" id="Phobius"/>
    </source>
</evidence>
<dbReference type="EMBL" id="BMXY01000002">
    <property type="protein sequence ID" value="GGZ64185.1"/>
    <property type="molecule type" value="Genomic_DNA"/>
</dbReference>
<dbReference type="Gene3D" id="1.10.630.10">
    <property type="entry name" value="Cytochrome P450"/>
    <property type="match status" value="1"/>
</dbReference>
<keyword evidence="2" id="KW-0812">Transmembrane</keyword>
<dbReference type="Proteomes" id="UP000643403">
    <property type="component" value="Unassembled WGS sequence"/>
</dbReference>
<feature type="transmembrane region" description="Helical" evidence="2">
    <location>
        <begin position="35"/>
        <end position="55"/>
    </location>
</feature>
<comment type="caution">
    <text evidence="3">The sequence shown here is derived from an EMBL/GenBank/DDBJ whole genome shotgun (WGS) entry which is preliminary data.</text>
</comment>
<evidence type="ECO:0000256" key="1">
    <source>
        <dbReference type="SAM" id="MobiDB-lite"/>
    </source>
</evidence>
<keyword evidence="4" id="KW-1185">Reference proteome</keyword>
<gene>
    <name evidence="3" type="ORF">GCM10008101_17220</name>
</gene>
<organism evidence="3 4">
    <name type="scientific">Cognatilysobacter xinjiangensis</name>
    <dbReference type="NCBI Taxonomy" id="546892"/>
    <lineage>
        <taxon>Bacteria</taxon>
        <taxon>Pseudomonadati</taxon>
        <taxon>Pseudomonadota</taxon>
        <taxon>Gammaproteobacteria</taxon>
        <taxon>Lysobacterales</taxon>
        <taxon>Lysobacteraceae</taxon>
        <taxon>Cognatilysobacter</taxon>
    </lineage>
</organism>
<name>A0ABQ3C4R5_9GAMM</name>
<proteinExistence type="predicted"/>
<protein>
    <submittedName>
        <fullName evidence="3">Uncharacterized protein</fullName>
    </submittedName>
</protein>
<reference evidence="4" key="1">
    <citation type="journal article" date="2019" name="Int. J. Syst. Evol. Microbiol.">
        <title>The Global Catalogue of Microorganisms (GCM) 10K type strain sequencing project: providing services to taxonomists for standard genome sequencing and annotation.</title>
        <authorList>
            <consortium name="The Broad Institute Genomics Platform"/>
            <consortium name="The Broad Institute Genome Sequencing Center for Infectious Disease"/>
            <person name="Wu L."/>
            <person name="Ma J."/>
        </authorList>
    </citation>
    <scope>NUCLEOTIDE SEQUENCE [LARGE SCALE GENOMIC DNA]</scope>
    <source>
        <strain evidence="4">KCTC 22558</strain>
    </source>
</reference>
<keyword evidence="2" id="KW-0472">Membrane</keyword>
<keyword evidence="2" id="KW-1133">Transmembrane helix</keyword>
<sequence>MPAQHDTPAAVIAWHRDARGVLLDETSAAVELIHLLRPIVAIAVWITFVVHALHVNPDIRERLRAGERGLAWRFVQEVRRFCPFLSAIAGRVRTACEWRGRQFRGGERVILDRYASGHDPARGVSAARLEPERFIAWPGTAFELIPQGAGEATHTSLPRRKAVDRGVDGGGESPR</sequence>
<dbReference type="InterPro" id="IPR036396">
    <property type="entry name" value="Cyt_P450_sf"/>
</dbReference>
<evidence type="ECO:0000313" key="4">
    <source>
        <dbReference type="Proteomes" id="UP000643403"/>
    </source>
</evidence>
<evidence type="ECO:0000313" key="3">
    <source>
        <dbReference type="EMBL" id="GGZ64185.1"/>
    </source>
</evidence>
<feature type="region of interest" description="Disordered" evidence="1">
    <location>
        <begin position="149"/>
        <end position="175"/>
    </location>
</feature>